<keyword evidence="1" id="KW-0472">Membrane</keyword>
<evidence type="ECO:0000313" key="3">
    <source>
        <dbReference type="Proteomes" id="UP000198287"/>
    </source>
</evidence>
<proteinExistence type="predicted"/>
<evidence type="ECO:0000256" key="1">
    <source>
        <dbReference type="SAM" id="Phobius"/>
    </source>
</evidence>
<keyword evidence="1" id="KW-1133">Transmembrane helix</keyword>
<name>A0A226DJ90_FOLCA</name>
<sequence length="239" mass="26748">MCGILGVYRPCSPPSIIPLFFGSCKNDHLHGFHVATGIAFRLFNGVCQTCLFFILSAVVVITLGQVIVYPSVTVELLVQGIQREVILSTLTRGNMNVLHQYRVAQVTENLVNSVLIEPFFPVFLSFIMIGQISSLYIIITSWSHVSAGLMLLFVLLVVDFFSIIHMFLNSLSYSHVASARLIKTVKRSKKWGNMGCRKFLSLCPPLKVGIGDGKFYDKLTSLTIWQFCLDRVINLLIIK</sequence>
<evidence type="ECO:0000313" key="2">
    <source>
        <dbReference type="EMBL" id="OXA45190.1"/>
    </source>
</evidence>
<comment type="caution">
    <text evidence="2">The sequence shown here is derived from an EMBL/GenBank/DDBJ whole genome shotgun (WGS) entry which is preliminary data.</text>
</comment>
<organism evidence="2 3">
    <name type="scientific">Folsomia candida</name>
    <name type="common">Springtail</name>
    <dbReference type="NCBI Taxonomy" id="158441"/>
    <lineage>
        <taxon>Eukaryota</taxon>
        <taxon>Metazoa</taxon>
        <taxon>Ecdysozoa</taxon>
        <taxon>Arthropoda</taxon>
        <taxon>Hexapoda</taxon>
        <taxon>Collembola</taxon>
        <taxon>Entomobryomorpha</taxon>
        <taxon>Isotomoidea</taxon>
        <taxon>Isotomidae</taxon>
        <taxon>Proisotominae</taxon>
        <taxon>Folsomia</taxon>
    </lineage>
</organism>
<feature type="transmembrane region" description="Helical" evidence="1">
    <location>
        <begin position="119"/>
        <end position="139"/>
    </location>
</feature>
<protein>
    <submittedName>
        <fullName evidence="2">Uncharacterized protein</fullName>
    </submittedName>
</protein>
<feature type="transmembrane region" description="Helical" evidence="1">
    <location>
        <begin position="146"/>
        <end position="168"/>
    </location>
</feature>
<dbReference type="Proteomes" id="UP000198287">
    <property type="component" value="Unassembled WGS sequence"/>
</dbReference>
<dbReference type="EMBL" id="LNIX01000018">
    <property type="protein sequence ID" value="OXA45190.1"/>
    <property type="molecule type" value="Genomic_DNA"/>
</dbReference>
<feature type="transmembrane region" description="Helical" evidence="1">
    <location>
        <begin position="50"/>
        <end position="69"/>
    </location>
</feature>
<dbReference type="AlphaFoldDB" id="A0A226DJ90"/>
<reference evidence="2 3" key="1">
    <citation type="submission" date="2015-12" db="EMBL/GenBank/DDBJ databases">
        <title>The genome of Folsomia candida.</title>
        <authorList>
            <person name="Faddeeva A."/>
            <person name="Derks M.F."/>
            <person name="Anvar Y."/>
            <person name="Smit S."/>
            <person name="Van Straalen N."/>
            <person name="Roelofs D."/>
        </authorList>
    </citation>
    <scope>NUCLEOTIDE SEQUENCE [LARGE SCALE GENOMIC DNA]</scope>
    <source>
        <strain evidence="2 3">VU population</strain>
        <tissue evidence="2">Whole body</tissue>
    </source>
</reference>
<keyword evidence="1" id="KW-0812">Transmembrane</keyword>
<keyword evidence="3" id="KW-1185">Reference proteome</keyword>
<accession>A0A226DJ90</accession>
<gene>
    <name evidence="2" type="ORF">Fcan01_20313</name>
</gene>